<dbReference type="AlphaFoldDB" id="A0A9D4L5S0"/>
<name>A0A9D4L5S0_DREPO</name>
<sequence>MVDDACNKLRVTYLSIVNSGISPLSLNTSTSIKVYNSIVIPKALYGCELWTSISTED</sequence>
<comment type="caution">
    <text evidence="1">The sequence shown here is derived from an EMBL/GenBank/DDBJ whole genome shotgun (WGS) entry which is preliminary data.</text>
</comment>
<dbReference type="EMBL" id="JAIWYP010000003">
    <property type="protein sequence ID" value="KAH3852096.1"/>
    <property type="molecule type" value="Genomic_DNA"/>
</dbReference>
<reference evidence="1" key="1">
    <citation type="journal article" date="2019" name="bioRxiv">
        <title>The Genome of the Zebra Mussel, Dreissena polymorpha: A Resource for Invasive Species Research.</title>
        <authorList>
            <person name="McCartney M.A."/>
            <person name="Auch B."/>
            <person name="Kono T."/>
            <person name="Mallez S."/>
            <person name="Zhang Y."/>
            <person name="Obille A."/>
            <person name="Becker A."/>
            <person name="Abrahante J.E."/>
            <person name="Garbe J."/>
            <person name="Badalamenti J.P."/>
            <person name="Herman A."/>
            <person name="Mangelson H."/>
            <person name="Liachko I."/>
            <person name="Sullivan S."/>
            <person name="Sone E.D."/>
            <person name="Koren S."/>
            <person name="Silverstein K.A.T."/>
            <person name="Beckman K.B."/>
            <person name="Gohl D.M."/>
        </authorList>
    </citation>
    <scope>NUCLEOTIDE SEQUENCE</scope>
    <source>
        <strain evidence="1">Duluth1</strain>
        <tissue evidence="1">Whole animal</tissue>
    </source>
</reference>
<proteinExistence type="predicted"/>
<dbReference type="Proteomes" id="UP000828390">
    <property type="component" value="Unassembled WGS sequence"/>
</dbReference>
<reference evidence="1" key="2">
    <citation type="submission" date="2020-11" db="EMBL/GenBank/DDBJ databases">
        <authorList>
            <person name="McCartney M.A."/>
            <person name="Auch B."/>
            <person name="Kono T."/>
            <person name="Mallez S."/>
            <person name="Becker A."/>
            <person name="Gohl D.M."/>
            <person name="Silverstein K.A.T."/>
            <person name="Koren S."/>
            <person name="Bechman K.B."/>
            <person name="Herman A."/>
            <person name="Abrahante J.E."/>
            <person name="Garbe J."/>
        </authorList>
    </citation>
    <scope>NUCLEOTIDE SEQUENCE</scope>
    <source>
        <strain evidence="1">Duluth1</strain>
        <tissue evidence="1">Whole animal</tissue>
    </source>
</reference>
<evidence type="ECO:0000313" key="2">
    <source>
        <dbReference type="Proteomes" id="UP000828390"/>
    </source>
</evidence>
<evidence type="ECO:0000313" key="1">
    <source>
        <dbReference type="EMBL" id="KAH3852096.1"/>
    </source>
</evidence>
<protein>
    <submittedName>
        <fullName evidence="1">Uncharacterized protein</fullName>
    </submittedName>
</protein>
<gene>
    <name evidence="1" type="ORF">DPMN_094593</name>
</gene>
<keyword evidence="2" id="KW-1185">Reference proteome</keyword>
<organism evidence="1 2">
    <name type="scientific">Dreissena polymorpha</name>
    <name type="common">Zebra mussel</name>
    <name type="synonym">Mytilus polymorpha</name>
    <dbReference type="NCBI Taxonomy" id="45954"/>
    <lineage>
        <taxon>Eukaryota</taxon>
        <taxon>Metazoa</taxon>
        <taxon>Spiralia</taxon>
        <taxon>Lophotrochozoa</taxon>
        <taxon>Mollusca</taxon>
        <taxon>Bivalvia</taxon>
        <taxon>Autobranchia</taxon>
        <taxon>Heteroconchia</taxon>
        <taxon>Euheterodonta</taxon>
        <taxon>Imparidentia</taxon>
        <taxon>Neoheterodontei</taxon>
        <taxon>Myida</taxon>
        <taxon>Dreissenoidea</taxon>
        <taxon>Dreissenidae</taxon>
        <taxon>Dreissena</taxon>
    </lineage>
</organism>
<accession>A0A9D4L5S0</accession>